<dbReference type="RefSeq" id="XP_008610816.1">
    <property type="nucleotide sequence ID" value="XM_008612594.1"/>
</dbReference>
<reference evidence="1 2" key="1">
    <citation type="submission" date="2012-04" db="EMBL/GenBank/DDBJ databases">
        <title>The Genome Sequence of Saprolegnia declina VS20.</title>
        <authorList>
            <consortium name="The Broad Institute Genome Sequencing Platform"/>
            <person name="Russ C."/>
            <person name="Nusbaum C."/>
            <person name="Tyler B."/>
            <person name="van West P."/>
            <person name="Dieguez-Uribeondo J."/>
            <person name="de Bruijn I."/>
            <person name="Tripathy S."/>
            <person name="Jiang R."/>
            <person name="Young S.K."/>
            <person name="Zeng Q."/>
            <person name="Gargeya S."/>
            <person name="Fitzgerald M."/>
            <person name="Haas B."/>
            <person name="Abouelleil A."/>
            <person name="Alvarado L."/>
            <person name="Arachchi H.M."/>
            <person name="Berlin A."/>
            <person name="Chapman S.B."/>
            <person name="Goldberg J."/>
            <person name="Griggs A."/>
            <person name="Gujja S."/>
            <person name="Hansen M."/>
            <person name="Howarth C."/>
            <person name="Imamovic A."/>
            <person name="Larimer J."/>
            <person name="McCowen C."/>
            <person name="Montmayeur A."/>
            <person name="Murphy C."/>
            <person name="Neiman D."/>
            <person name="Pearson M."/>
            <person name="Priest M."/>
            <person name="Roberts A."/>
            <person name="Saif S."/>
            <person name="Shea T."/>
            <person name="Sisk P."/>
            <person name="Sykes S."/>
            <person name="Wortman J."/>
            <person name="Nusbaum C."/>
            <person name="Birren B."/>
        </authorList>
    </citation>
    <scope>NUCLEOTIDE SEQUENCE [LARGE SCALE GENOMIC DNA]</scope>
    <source>
        <strain evidence="1 2">VS20</strain>
    </source>
</reference>
<gene>
    <name evidence="1" type="ORF">SDRG_06791</name>
</gene>
<accession>T0QDU9</accession>
<dbReference type="InParanoid" id="T0QDU9"/>
<dbReference type="VEuPathDB" id="FungiDB:SDRG_06791"/>
<name>T0QDU9_SAPDV</name>
<dbReference type="OMA" id="IWRRMEQ"/>
<keyword evidence="2" id="KW-1185">Reference proteome</keyword>
<dbReference type="Proteomes" id="UP000030762">
    <property type="component" value="Unassembled WGS sequence"/>
</dbReference>
<evidence type="ECO:0000313" key="2">
    <source>
        <dbReference type="Proteomes" id="UP000030762"/>
    </source>
</evidence>
<protein>
    <submittedName>
        <fullName evidence="1">Uncharacterized protein</fullName>
    </submittedName>
</protein>
<sequence length="134" mass="15391">MAIERFDGVPPHNGRLAFWIWRRMEQRCKYAYKACFEPRTRKRNGSLHNFCVYHRQKANIIQKKHISKRARTKALPEPVPFAADDADNNSCYDAWPVLALLLDNPPRFDPIAFDATDPAAIDAEIVALLVDLTP</sequence>
<proteinExistence type="predicted"/>
<dbReference type="EMBL" id="JH767149">
    <property type="protein sequence ID" value="EQC36054.1"/>
    <property type="molecule type" value="Genomic_DNA"/>
</dbReference>
<evidence type="ECO:0000313" key="1">
    <source>
        <dbReference type="EMBL" id="EQC36054.1"/>
    </source>
</evidence>
<organism evidence="1 2">
    <name type="scientific">Saprolegnia diclina (strain VS20)</name>
    <dbReference type="NCBI Taxonomy" id="1156394"/>
    <lineage>
        <taxon>Eukaryota</taxon>
        <taxon>Sar</taxon>
        <taxon>Stramenopiles</taxon>
        <taxon>Oomycota</taxon>
        <taxon>Saprolegniomycetes</taxon>
        <taxon>Saprolegniales</taxon>
        <taxon>Saprolegniaceae</taxon>
        <taxon>Saprolegnia</taxon>
    </lineage>
</organism>
<dbReference type="AlphaFoldDB" id="T0QDU9"/>
<dbReference type="OrthoDB" id="77048at2759"/>
<dbReference type="GeneID" id="19947518"/>